<dbReference type="AlphaFoldDB" id="A0A448X995"/>
<keyword evidence="2" id="KW-1133">Transmembrane helix</keyword>
<feature type="transmembrane region" description="Helical" evidence="2">
    <location>
        <begin position="128"/>
        <end position="152"/>
    </location>
</feature>
<dbReference type="EMBL" id="CAAALY010122050">
    <property type="protein sequence ID" value="VEL31414.1"/>
    <property type="molecule type" value="Genomic_DNA"/>
</dbReference>
<gene>
    <name evidence="3" type="ORF">PXEA_LOCUS24854</name>
</gene>
<dbReference type="Proteomes" id="UP000784294">
    <property type="component" value="Unassembled WGS sequence"/>
</dbReference>
<protein>
    <submittedName>
        <fullName evidence="3">Uncharacterized protein</fullName>
    </submittedName>
</protein>
<feature type="compositionally biased region" description="Polar residues" evidence="1">
    <location>
        <begin position="10"/>
        <end position="26"/>
    </location>
</feature>
<keyword evidence="4" id="KW-1185">Reference proteome</keyword>
<evidence type="ECO:0000313" key="3">
    <source>
        <dbReference type="EMBL" id="VEL31414.1"/>
    </source>
</evidence>
<evidence type="ECO:0000256" key="2">
    <source>
        <dbReference type="SAM" id="Phobius"/>
    </source>
</evidence>
<reference evidence="3" key="1">
    <citation type="submission" date="2018-11" db="EMBL/GenBank/DDBJ databases">
        <authorList>
            <consortium name="Pathogen Informatics"/>
        </authorList>
    </citation>
    <scope>NUCLEOTIDE SEQUENCE</scope>
</reference>
<name>A0A448X995_9PLAT</name>
<keyword evidence="2" id="KW-0812">Transmembrane</keyword>
<comment type="caution">
    <text evidence="3">The sequence shown here is derived from an EMBL/GenBank/DDBJ whole genome shotgun (WGS) entry which is preliminary data.</text>
</comment>
<organism evidence="3 4">
    <name type="scientific">Protopolystoma xenopodis</name>
    <dbReference type="NCBI Taxonomy" id="117903"/>
    <lineage>
        <taxon>Eukaryota</taxon>
        <taxon>Metazoa</taxon>
        <taxon>Spiralia</taxon>
        <taxon>Lophotrochozoa</taxon>
        <taxon>Platyhelminthes</taxon>
        <taxon>Monogenea</taxon>
        <taxon>Polyopisthocotylea</taxon>
        <taxon>Polystomatidea</taxon>
        <taxon>Polystomatidae</taxon>
        <taxon>Protopolystoma</taxon>
    </lineage>
</organism>
<proteinExistence type="predicted"/>
<evidence type="ECO:0000256" key="1">
    <source>
        <dbReference type="SAM" id="MobiDB-lite"/>
    </source>
</evidence>
<feature type="region of interest" description="Disordered" evidence="1">
    <location>
        <begin position="1"/>
        <end position="41"/>
    </location>
</feature>
<accession>A0A448X995</accession>
<keyword evidence="2" id="KW-0472">Membrane</keyword>
<evidence type="ECO:0000313" key="4">
    <source>
        <dbReference type="Proteomes" id="UP000784294"/>
    </source>
</evidence>
<sequence>MGGGSEFGECNSSLVEDGNKQSNDASVWSGEPKSLDSKGPSTHIEVGVPALDEASPLPRRYSSFQCYPFTAFRFTWLPPRYSTNIRTSRGDPARLKRLFLHILGSWVSQPKDTYIPIKLELPLRHCKVCLLEVCFYAKTCVGFVLLFLYLYIEGFKDYFCQH</sequence>